<protein>
    <recommendedName>
        <fullName evidence="5">F-box domain-containing protein</fullName>
    </recommendedName>
</protein>
<proteinExistence type="predicted"/>
<evidence type="ECO:0000259" key="2">
    <source>
        <dbReference type="Pfam" id="PF23635"/>
    </source>
</evidence>
<dbReference type="InterPro" id="IPR056594">
    <property type="entry name" value="AT5G49610-like_b-prop"/>
</dbReference>
<dbReference type="SUPFAM" id="SSF81383">
    <property type="entry name" value="F-box domain"/>
    <property type="match status" value="1"/>
</dbReference>
<dbReference type="Gene3D" id="1.20.1280.50">
    <property type="match status" value="1"/>
</dbReference>
<accession>A0AAD8TSL8</accession>
<evidence type="ECO:0000259" key="1">
    <source>
        <dbReference type="Pfam" id="PF00646"/>
    </source>
</evidence>
<dbReference type="Pfam" id="PF00646">
    <property type="entry name" value="F-box"/>
    <property type="match status" value="1"/>
</dbReference>
<dbReference type="Proteomes" id="UP001231189">
    <property type="component" value="Unassembled WGS sequence"/>
</dbReference>
<comment type="caution">
    <text evidence="3">The sequence shown here is derived from an EMBL/GenBank/DDBJ whole genome shotgun (WGS) entry which is preliminary data.</text>
</comment>
<feature type="domain" description="F-box protein AT5G49610-like beta-propeller" evidence="2">
    <location>
        <begin position="103"/>
        <end position="309"/>
    </location>
</feature>
<organism evidence="3 4">
    <name type="scientific">Lolium multiflorum</name>
    <name type="common">Italian ryegrass</name>
    <name type="synonym">Lolium perenne subsp. multiflorum</name>
    <dbReference type="NCBI Taxonomy" id="4521"/>
    <lineage>
        <taxon>Eukaryota</taxon>
        <taxon>Viridiplantae</taxon>
        <taxon>Streptophyta</taxon>
        <taxon>Embryophyta</taxon>
        <taxon>Tracheophyta</taxon>
        <taxon>Spermatophyta</taxon>
        <taxon>Magnoliopsida</taxon>
        <taxon>Liliopsida</taxon>
        <taxon>Poales</taxon>
        <taxon>Poaceae</taxon>
        <taxon>BOP clade</taxon>
        <taxon>Pooideae</taxon>
        <taxon>Poodae</taxon>
        <taxon>Poeae</taxon>
        <taxon>Poeae Chloroplast Group 2 (Poeae type)</taxon>
        <taxon>Loliodinae</taxon>
        <taxon>Loliinae</taxon>
        <taxon>Lolium</taxon>
    </lineage>
</organism>
<dbReference type="AlphaFoldDB" id="A0AAD8TSL8"/>
<evidence type="ECO:0008006" key="5">
    <source>
        <dbReference type="Google" id="ProtNLM"/>
    </source>
</evidence>
<dbReference type="EMBL" id="JAUUTY010000001">
    <property type="protein sequence ID" value="KAK1692212.1"/>
    <property type="molecule type" value="Genomic_DNA"/>
</dbReference>
<dbReference type="PANTHER" id="PTHR32133:SF134">
    <property type="entry name" value="OS05G0320100 PROTEIN"/>
    <property type="match status" value="1"/>
</dbReference>
<dbReference type="InterPro" id="IPR036047">
    <property type="entry name" value="F-box-like_dom_sf"/>
</dbReference>
<dbReference type="PANTHER" id="PTHR32133">
    <property type="entry name" value="OS07G0120400 PROTEIN"/>
    <property type="match status" value="1"/>
</dbReference>
<dbReference type="InterPro" id="IPR001810">
    <property type="entry name" value="F-box_dom"/>
</dbReference>
<evidence type="ECO:0000313" key="4">
    <source>
        <dbReference type="Proteomes" id="UP001231189"/>
    </source>
</evidence>
<gene>
    <name evidence="3" type="ORF">QYE76_008909</name>
</gene>
<dbReference type="Pfam" id="PF23635">
    <property type="entry name" value="Beta-prop_AT5G49610-like"/>
    <property type="match status" value="1"/>
</dbReference>
<reference evidence="3" key="1">
    <citation type="submission" date="2023-07" db="EMBL/GenBank/DDBJ databases">
        <title>A chromosome-level genome assembly of Lolium multiflorum.</title>
        <authorList>
            <person name="Chen Y."/>
            <person name="Copetti D."/>
            <person name="Kolliker R."/>
            <person name="Studer B."/>
        </authorList>
    </citation>
    <scope>NUCLEOTIDE SEQUENCE</scope>
    <source>
        <strain evidence="3">02402/16</strain>
        <tissue evidence="3">Leaf</tissue>
    </source>
</reference>
<name>A0AAD8TSL8_LOLMU</name>
<feature type="domain" description="F-box" evidence="1">
    <location>
        <begin position="11"/>
        <end position="49"/>
    </location>
</feature>
<keyword evidence="4" id="KW-1185">Reference proteome</keyword>
<evidence type="ECO:0000313" key="3">
    <source>
        <dbReference type="EMBL" id="KAK1692212.1"/>
    </source>
</evidence>
<sequence>MPPPERPLELDDLLEEILLRLPPRPSSLPRAFLVCARWRRIISNPQFLKRFRAHHRTPQLLGFFVWDLVDLSFASALDPPDCIPAARFSMPQRCDDYWRFHGCRHGLVVLITQARDAVIIWDPPTNRQRRVAFPECFPGHHQHHCQNATVLCDAGEASHVHGDCYLSPFKLVLLRVDYNRCAHAYIYKSKYETWQSTVPSVPIPKGILVFTPSILVQNALYWKLSEGTIIELDLQRHYLDVIQKPRNLCHPEYHFQILRTVENRLGLAIASSESMGMELWERRTNLHGVVEWVLEKTVELDKILPHGTSSPVILHFIEDTNTILLSTNGCSYVFTIQLESMQCSYLGKKPYIIYYPYTNFYTGLEKVAK</sequence>